<dbReference type="GO" id="GO:0061709">
    <property type="term" value="P:reticulophagy"/>
    <property type="evidence" value="ECO:0007669"/>
    <property type="project" value="TreeGrafter"/>
</dbReference>
<dbReference type="STRING" id="461836.A0A0L0DB62"/>
<dbReference type="GeneID" id="25564973"/>
<dbReference type="Pfam" id="PF00240">
    <property type="entry name" value="ubiquitin"/>
    <property type="match status" value="1"/>
</dbReference>
<dbReference type="RefSeq" id="XP_013757672.1">
    <property type="nucleotide sequence ID" value="XM_013902218.1"/>
</dbReference>
<dbReference type="GO" id="GO:0060090">
    <property type="term" value="F:molecular adaptor activity"/>
    <property type="evidence" value="ECO:0007669"/>
    <property type="project" value="TreeGrafter"/>
</dbReference>
<protein>
    <recommendedName>
        <fullName evidence="2">Ubiquitin-like domain-containing protein</fullName>
    </recommendedName>
</protein>
<keyword evidence="1" id="KW-0072">Autophagy</keyword>
<dbReference type="OrthoDB" id="6728169at2759"/>
<organism evidence="3 4">
    <name type="scientific">Thecamonas trahens ATCC 50062</name>
    <dbReference type="NCBI Taxonomy" id="461836"/>
    <lineage>
        <taxon>Eukaryota</taxon>
        <taxon>Apusozoa</taxon>
        <taxon>Apusomonadida</taxon>
        <taxon>Apusomonadidae</taxon>
        <taxon>Thecamonas</taxon>
    </lineage>
</organism>
<dbReference type="GO" id="GO:0034045">
    <property type="term" value="C:phagophore assembly site membrane"/>
    <property type="evidence" value="ECO:0007669"/>
    <property type="project" value="TreeGrafter"/>
</dbReference>
<name>A0A0L0DB62_THETB</name>
<proteinExistence type="predicted"/>
<dbReference type="EMBL" id="GL349456">
    <property type="protein sequence ID" value="KNC49564.1"/>
    <property type="molecule type" value="Genomic_DNA"/>
</dbReference>
<dbReference type="SUPFAM" id="SSF54236">
    <property type="entry name" value="Ubiquitin-like"/>
    <property type="match status" value="1"/>
</dbReference>
<gene>
    <name evidence="3" type="ORF">AMSG_05599</name>
</gene>
<dbReference type="PANTHER" id="PTHR13222">
    <property type="entry name" value="RB1-INDUCIBLE COILED-COIL"/>
    <property type="match status" value="1"/>
</dbReference>
<dbReference type="Proteomes" id="UP000054408">
    <property type="component" value="Unassembled WGS sequence"/>
</dbReference>
<dbReference type="InterPro" id="IPR040040">
    <property type="entry name" value="ATG11"/>
</dbReference>
<dbReference type="PROSITE" id="PS50053">
    <property type="entry name" value="UBIQUITIN_2"/>
    <property type="match status" value="1"/>
</dbReference>
<dbReference type="InterPro" id="IPR029071">
    <property type="entry name" value="Ubiquitin-like_domsf"/>
</dbReference>
<dbReference type="GO" id="GO:0000045">
    <property type="term" value="P:autophagosome assembly"/>
    <property type="evidence" value="ECO:0007669"/>
    <property type="project" value="InterPro"/>
</dbReference>
<dbReference type="GO" id="GO:0019901">
    <property type="term" value="F:protein kinase binding"/>
    <property type="evidence" value="ECO:0007669"/>
    <property type="project" value="TreeGrafter"/>
</dbReference>
<dbReference type="OMA" id="CDEEASK"/>
<evidence type="ECO:0000256" key="1">
    <source>
        <dbReference type="ARBA" id="ARBA00023006"/>
    </source>
</evidence>
<evidence type="ECO:0000259" key="2">
    <source>
        <dbReference type="PROSITE" id="PS50053"/>
    </source>
</evidence>
<dbReference type="PANTHER" id="PTHR13222:SF1">
    <property type="entry name" value="RB1-INDUCIBLE COILED-COIL PROTEIN 1"/>
    <property type="match status" value="1"/>
</dbReference>
<dbReference type="CDD" id="cd17039">
    <property type="entry name" value="Ubl_ubiquitin_like"/>
    <property type="match status" value="1"/>
</dbReference>
<dbReference type="GO" id="GO:1990316">
    <property type="term" value="C:Atg1/ULK1 kinase complex"/>
    <property type="evidence" value="ECO:0007669"/>
    <property type="project" value="TreeGrafter"/>
</dbReference>
<feature type="domain" description="Ubiquitin-like" evidence="2">
    <location>
        <begin position="25"/>
        <end position="89"/>
    </location>
</feature>
<evidence type="ECO:0000313" key="4">
    <source>
        <dbReference type="Proteomes" id="UP000054408"/>
    </source>
</evidence>
<dbReference type="GO" id="GO:0000422">
    <property type="term" value="P:autophagy of mitochondrion"/>
    <property type="evidence" value="ECO:0007669"/>
    <property type="project" value="TreeGrafter"/>
</dbReference>
<dbReference type="GO" id="GO:0034727">
    <property type="term" value="P:piecemeal microautophagy of the nucleus"/>
    <property type="evidence" value="ECO:0007669"/>
    <property type="project" value="TreeGrafter"/>
</dbReference>
<sequence>MNSWMCGRLAVGGMGGWGYGCAETAGMIVRSITGKSYEVALPASAKVADMKAALEEASGILAEHQILLWEGRKLDDERALGSYVVREGSAGAAEMLSPRSTGSISSSDSGGVAASPATPSSIFLFSKQFLAPSKSSTATAADASLLEPVLPPLPEPLPLSPVNRYNPTGARSSEATTSDVIAQFEYHARRAGSVLTAAAGVVRAIRTSMSEQYVQAQALSAAYTNLGVHASQVFSAHDTYSDYYARVSATHDRLLSGFEDNVSRVGTISLPPTLAAQFGASSLLDRVSLDSLRKWKTAWSGRRESFASKMTDQAKRASQLRDAIAAATNNSALDVSIDGLSELHADAEGIETEMEAIVQSFADDVTTVRGWAPRALLTHDTALDAQAMFKRHGSLLLMLHDGYDRLVARALEVRSHQEQTAANTAEALVALAQMQSELKAMGDALPVHTKALQAEKKAFRQFVVLERLPSAYYAGLVEAVRRNRFNSALRATLAGYIDAIWSALRLEARARVRFHKSRGKFLTDSVLPGLSSRSVRIDVPLRLSSHDAEKPAVPELDPELPALSLEELQDFLGDDLPYWLLDLASPELDRSNVSDVAASVSSLGSLSLGLSRSGVENPPVDAEAGAGLDLDPATLLDATSAPLASRTVAQPAANVPVDAAPVPDAALVAEMEAGRAGLESVLAAVPRLAASAPVVAALQSQVDALATRVAELGSIGEVAALAARVDVLRTEVEHAGAACAAEEAAESSSPSGVDAAALEAELEATKAASAAREAELESKAEQAAQAARVFHSQLNDLGQAMLAALGRMQQADEDAPLPNLSKVLTAMEACHARAVAELEAAQEQLSERAVLADFATGDLVVVVAGDDAERWQVVTRDGEARHVVASADVARLAPVAHGAPGGAQ</sequence>
<keyword evidence="4" id="KW-1185">Reference proteome</keyword>
<dbReference type="InterPro" id="IPR000626">
    <property type="entry name" value="Ubiquitin-like_dom"/>
</dbReference>
<dbReference type="GO" id="GO:0034517">
    <property type="term" value="P:ribophagy"/>
    <property type="evidence" value="ECO:0007669"/>
    <property type="project" value="TreeGrafter"/>
</dbReference>
<dbReference type="AlphaFoldDB" id="A0A0L0DB62"/>
<accession>A0A0L0DB62</accession>
<dbReference type="Gene3D" id="3.10.20.90">
    <property type="entry name" value="Phosphatidylinositol 3-kinase Catalytic Subunit, Chain A, domain 1"/>
    <property type="match status" value="1"/>
</dbReference>
<dbReference type="Pfam" id="PF04108">
    <property type="entry name" value="ATG17_like"/>
    <property type="match status" value="1"/>
</dbReference>
<dbReference type="InterPro" id="IPR045326">
    <property type="entry name" value="ATG17-like_dom"/>
</dbReference>
<reference evidence="3 4" key="1">
    <citation type="submission" date="2010-05" db="EMBL/GenBank/DDBJ databases">
        <title>The Genome Sequence of Thecamonas trahens ATCC 50062.</title>
        <authorList>
            <consortium name="The Broad Institute Genome Sequencing Platform"/>
            <person name="Russ C."/>
            <person name="Cuomo C."/>
            <person name="Shea T."/>
            <person name="Young S.K."/>
            <person name="Zeng Q."/>
            <person name="Koehrsen M."/>
            <person name="Haas B."/>
            <person name="Borodovsky M."/>
            <person name="Guigo R."/>
            <person name="Alvarado L."/>
            <person name="Berlin A."/>
            <person name="Bochicchio J."/>
            <person name="Borenstein D."/>
            <person name="Chapman S."/>
            <person name="Chen Z."/>
            <person name="Freedman E."/>
            <person name="Gellesch M."/>
            <person name="Goldberg J."/>
            <person name="Griggs A."/>
            <person name="Gujja S."/>
            <person name="Heilman E."/>
            <person name="Heiman D."/>
            <person name="Hepburn T."/>
            <person name="Howarth C."/>
            <person name="Jen D."/>
            <person name="Larson L."/>
            <person name="Mehta T."/>
            <person name="Park D."/>
            <person name="Pearson M."/>
            <person name="Roberts A."/>
            <person name="Saif S."/>
            <person name="Shenoy N."/>
            <person name="Sisk P."/>
            <person name="Stolte C."/>
            <person name="Sykes S."/>
            <person name="Thomson T."/>
            <person name="Walk T."/>
            <person name="White J."/>
            <person name="Yandava C."/>
            <person name="Burger G."/>
            <person name="Gray M.W."/>
            <person name="Holland P.W.H."/>
            <person name="King N."/>
            <person name="Lang F.B.F."/>
            <person name="Roger A.J."/>
            <person name="Ruiz-Trillo I."/>
            <person name="Lander E."/>
            <person name="Nusbaum C."/>
        </authorList>
    </citation>
    <scope>NUCLEOTIDE SEQUENCE [LARGE SCALE GENOMIC DNA]</scope>
    <source>
        <strain evidence="3 4">ATCC 50062</strain>
    </source>
</reference>
<evidence type="ECO:0000313" key="3">
    <source>
        <dbReference type="EMBL" id="KNC49564.1"/>
    </source>
</evidence>